<sequence>MICLNDYQKLEQEITYVEYKLERKRVELKRQISCDLSEDKLTGDLGNVEMEEVIKQVKQELLLKKQKLQMLINLMSKFEGVENKILKMKYRDGMTLGAIGDELNYSPDYIKHKHAEIMRRIRFTKVLEGKE</sequence>
<accession>A0A9X6SVZ4</accession>
<protein>
    <submittedName>
        <fullName evidence="1">Transcriptional regulator</fullName>
    </submittedName>
</protein>
<comment type="caution">
    <text evidence="1">The sequence shown here is derived from an EMBL/GenBank/DDBJ whole genome shotgun (WGS) entry which is preliminary data.</text>
</comment>
<evidence type="ECO:0000313" key="1">
    <source>
        <dbReference type="EMBL" id="PDZ96295.1"/>
    </source>
</evidence>
<evidence type="ECO:0000313" key="2">
    <source>
        <dbReference type="Proteomes" id="UP000219922"/>
    </source>
</evidence>
<dbReference type="RefSeq" id="WP_098005903.1">
    <property type="nucleotide sequence ID" value="NZ_NVMX01000040.1"/>
</dbReference>
<dbReference type="InterPro" id="IPR013324">
    <property type="entry name" value="RNA_pol_sigma_r3/r4-like"/>
</dbReference>
<dbReference type="EMBL" id="NVMX01000040">
    <property type="protein sequence ID" value="PDZ96295.1"/>
    <property type="molecule type" value="Genomic_DNA"/>
</dbReference>
<organism evidence="1 2">
    <name type="scientific">Bacillus cereus</name>
    <dbReference type="NCBI Taxonomy" id="1396"/>
    <lineage>
        <taxon>Bacteria</taxon>
        <taxon>Bacillati</taxon>
        <taxon>Bacillota</taxon>
        <taxon>Bacilli</taxon>
        <taxon>Bacillales</taxon>
        <taxon>Bacillaceae</taxon>
        <taxon>Bacillus</taxon>
        <taxon>Bacillus cereus group</taxon>
    </lineage>
</organism>
<reference evidence="1 2" key="1">
    <citation type="submission" date="2017-09" db="EMBL/GenBank/DDBJ databases">
        <title>Large-scale bioinformatics analysis of Bacillus genomes uncovers conserved roles of natural products in bacterial physiology.</title>
        <authorList>
            <consortium name="Agbiome Team Llc"/>
            <person name="Bleich R.M."/>
            <person name="Grubbs K.J."/>
            <person name="Santa Maria K.C."/>
            <person name="Allen S.E."/>
            <person name="Farag S."/>
            <person name="Shank E.A."/>
            <person name="Bowers A."/>
        </authorList>
    </citation>
    <scope>NUCLEOTIDE SEQUENCE [LARGE SCALE GENOMIC DNA]</scope>
    <source>
        <strain evidence="1 2">AFS092789</strain>
    </source>
</reference>
<proteinExistence type="predicted"/>
<name>A0A9X6SVZ4_BACCE</name>
<dbReference type="AlphaFoldDB" id="A0A9X6SVZ4"/>
<gene>
    <name evidence="1" type="ORF">CON36_22660</name>
</gene>
<dbReference type="Gene3D" id="1.20.140.160">
    <property type="match status" value="1"/>
</dbReference>
<dbReference type="Proteomes" id="UP000219922">
    <property type="component" value="Unassembled WGS sequence"/>
</dbReference>
<dbReference type="SUPFAM" id="SSF88659">
    <property type="entry name" value="Sigma3 and sigma4 domains of RNA polymerase sigma factors"/>
    <property type="match status" value="1"/>
</dbReference>